<dbReference type="GO" id="GO:0016763">
    <property type="term" value="F:pentosyltransferase activity"/>
    <property type="evidence" value="ECO:0007669"/>
    <property type="project" value="TreeGrafter"/>
</dbReference>
<evidence type="ECO:0000256" key="9">
    <source>
        <dbReference type="SAM" id="Phobius"/>
    </source>
</evidence>
<protein>
    <submittedName>
        <fullName evidence="12">Glycosyltransferase family 39 protein</fullName>
    </submittedName>
</protein>
<dbReference type="OrthoDB" id="5241882at2"/>
<evidence type="ECO:0000256" key="1">
    <source>
        <dbReference type="ARBA" id="ARBA00004651"/>
    </source>
</evidence>
<evidence type="ECO:0000256" key="3">
    <source>
        <dbReference type="ARBA" id="ARBA00022676"/>
    </source>
</evidence>
<evidence type="ECO:0000313" key="13">
    <source>
        <dbReference type="Proteomes" id="UP000307768"/>
    </source>
</evidence>
<dbReference type="PANTHER" id="PTHR33908">
    <property type="entry name" value="MANNOSYLTRANSFERASE YKCB-RELATED"/>
    <property type="match status" value="1"/>
</dbReference>
<evidence type="ECO:0000256" key="2">
    <source>
        <dbReference type="ARBA" id="ARBA00022475"/>
    </source>
</evidence>
<evidence type="ECO:0000259" key="11">
    <source>
        <dbReference type="Pfam" id="PF24878"/>
    </source>
</evidence>
<keyword evidence="7 9" id="KW-0472">Membrane</keyword>
<name>A0A5Q6S538_9ACTN</name>
<comment type="subcellular location">
    <subcellularLocation>
        <location evidence="1">Cell membrane</location>
        <topology evidence="1">Multi-pass membrane protein</topology>
    </subcellularLocation>
</comment>
<feature type="transmembrane region" description="Helical" evidence="9">
    <location>
        <begin position="345"/>
        <end position="365"/>
    </location>
</feature>
<dbReference type="Proteomes" id="UP000307768">
    <property type="component" value="Unassembled WGS sequence"/>
</dbReference>
<feature type="transmembrane region" description="Helical" evidence="9">
    <location>
        <begin position="134"/>
        <end position="154"/>
    </location>
</feature>
<feature type="transmembrane region" description="Helical" evidence="9">
    <location>
        <begin position="228"/>
        <end position="247"/>
    </location>
</feature>
<feature type="transmembrane region" description="Helical" evidence="9">
    <location>
        <begin position="184"/>
        <end position="216"/>
    </location>
</feature>
<feature type="transmembrane region" description="Helical" evidence="9">
    <location>
        <begin position="428"/>
        <end position="448"/>
    </location>
</feature>
<feature type="transmembrane region" description="Helical" evidence="9">
    <location>
        <begin position="161"/>
        <end position="178"/>
    </location>
</feature>
<evidence type="ECO:0000256" key="5">
    <source>
        <dbReference type="ARBA" id="ARBA00022692"/>
    </source>
</evidence>
<evidence type="ECO:0000256" key="4">
    <source>
        <dbReference type="ARBA" id="ARBA00022679"/>
    </source>
</evidence>
<gene>
    <name evidence="12" type="ORF">FE697_005375</name>
</gene>
<feature type="transmembrane region" description="Helical" evidence="9">
    <location>
        <begin position="101"/>
        <end position="128"/>
    </location>
</feature>
<dbReference type="RefSeq" id="WP_149768466.1">
    <property type="nucleotide sequence ID" value="NZ_VDFQ02000001.1"/>
</dbReference>
<dbReference type="Pfam" id="PF24878">
    <property type="entry name" value="YkcB_C"/>
    <property type="match status" value="1"/>
</dbReference>
<dbReference type="AlphaFoldDB" id="A0A5Q6S538"/>
<evidence type="ECO:0000313" key="12">
    <source>
        <dbReference type="EMBL" id="KAA1425291.1"/>
    </source>
</evidence>
<dbReference type="PANTHER" id="PTHR33908:SF3">
    <property type="entry name" value="UNDECAPRENYL PHOSPHATE-ALPHA-4-AMINO-4-DEOXY-L-ARABINOSE ARABINOSYL TRANSFERASE"/>
    <property type="match status" value="1"/>
</dbReference>
<feature type="transmembrane region" description="Helical" evidence="9">
    <location>
        <begin position="32"/>
        <end position="50"/>
    </location>
</feature>
<dbReference type="InterPro" id="IPR038731">
    <property type="entry name" value="RgtA/B/C-like"/>
</dbReference>
<dbReference type="GO" id="GO:0005886">
    <property type="term" value="C:plasma membrane"/>
    <property type="evidence" value="ECO:0007669"/>
    <property type="project" value="UniProtKB-SubCell"/>
</dbReference>
<evidence type="ECO:0000259" key="10">
    <source>
        <dbReference type="Pfam" id="PF13231"/>
    </source>
</evidence>
<sequence>MTTLARETASAPVGAPADAAATSRWWTVDRTLLVALLAATAVAYCWNLSINGYANEYYAAAVQAGSESWKAWFFGALDASNGITVDKTPASLWVMGVSARLFGFSSFSMLLPQALLGVASVGVLYAAVKRWAGPWSALIAGAVLATTPVAALMFRFNNPDALLVFLMVSAAWAVTRAVDAKKALRWMVLAGLLIGFAFLAKMLQAFLVVPGMALAYGVAGAAQLRTRLLHLLAAGGAVIVGAGWWVLVAELWPAGSRPYIGGSTGNSILELTLGYNGLGRLNGEETGSVGGGGGQGGQWGTPGIGRLFSSQMQTQASWLLPAALVALSVLAAFSWRAARTDRMRAFVIVWGGWLIVTGLTFSLMQGIIHEYYTVALAPAIAALVGVGTVLLWRRRTELVPRAVLAGTVFLTGVWQWRLLAATPAFLPWLRWVVVVAAVAAGVLLLLGPELTLVGARARRLAVAVAVLVGIVALAGPTASAIETVGTAHTGSIVTAGPSSGGGPGRGGGFGGAAPGGTGTGGTSFLGGNGIAGVSDDVVRLLQSGDYRWAAAAQTANGAAPLQLASGEPVLAIGGFNGTDDYPTLDQFKEWVAAGEIHFYVAGTGRGGGSNSEIESWVTASFTAQTVDGTTLYDLTSAQ</sequence>
<feature type="transmembrane region" description="Helical" evidence="9">
    <location>
        <begin position="398"/>
        <end position="416"/>
    </location>
</feature>
<feature type="transmembrane region" description="Helical" evidence="9">
    <location>
        <begin position="371"/>
        <end position="391"/>
    </location>
</feature>
<feature type="transmembrane region" description="Helical" evidence="9">
    <location>
        <begin position="316"/>
        <end position="333"/>
    </location>
</feature>
<feature type="domain" description="Glycosyltransferase RgtA/B/C/D-like" evidence="10">
    <location>
        <begin position="86"/>
        <end position="240"/>
    </location>
</feature>
<evidence type="ECO:0000256" key="7">
    <source>
        <dbReference type="ARBA" id="ARBA00023136"/>
    </source>
</evidence>
<dbReference type="GO" id="GO:0009103">
    <property type="term" value="P:lipopolysaccharide biosynthetic process"/>
    <property type="evidence" value="ECO:0007669"/>
    <property type="project" value="UniProtKB-ARBA"/>
</dbReference>
<comment type="caution">
    <text evidence="12">The sequence shown here is derived from an EMBL/GenBank/DDBJ whole genome shotgun (WGS) entry which is preliminary data.</text>
</comment>
<keyword evidence="2" id="KW-1003">Cell membrane</keyword>
<dbReference type="Pfam" id="PF13231">
    <property type="entry name" value="PMT_2"/>
    <property type="match status" value="1"/>
</dbReference>
<feature type="region of interest" description="Disordered" evidence="8">
    <location>
        <begin position="492"/>
        <end position="513"/>
    </location>
</feature>
<dbReference type="InterPro" id="IPR056785">
    <property type="entry name" value="YkcA/B-like_C"/>
</dbReference>
<keyword evidence="5 9" id="KW-0812">Transmembrane</keyword>
<keyword evidence="3" id="KW-0328">Glycosyltransferase</keyword>
<keyword evidence="6 9" id="KW-1133">Transmembrane helix</keyword>
<feature type="domain" description="Putative mannosyltransferase YkcA/B-like C-terminal" evidence="11">
    <location>
        <begin position="543"/>
        <end position="619"/>
    </location>
</feature>
<evidence type="ECO:0000256" key="8">
    <source>
        <dbReference type="SAM" id="MobiDB-lite"/>
    </source>
</evidence>
<feature type="compositionally biased region" description="Gly residues" evidence="8">
    <location>
        <begin position="498"/>
        <end position="513"/>
    </location>
</feature>
<dbReference type="InterPro" id="IPR050297">
    <property type="entry name" value="LipidA_mod_glycosyltrf_83"/>
</dbReference>
<reference evidence="12 13" key="1">
    <citation type="submission" date="2019-09" db="EMBL/GenBank/DDBJ databases">
        <title>Mumia zhuanghuii sp. nov. isolated from the intestinal contents of plateau pika (Ochotona curzoniae) in the Qinghai-Tibet plateau of China.</title>
        <authorList>
            <person name="Tian Z."/>
        </authorList>
    </citation>
    <scope>NUCLEOTIDE SEQUENCE [LARGE SCALE GENOMIC DNA]</scope>
    <source>
        <strain evidence="13">350</strain>
    </source>
</reference>
<keyword evidence="4 12" id="KW-0808">Transferase</keyword>
<accession>A0A5Q6S538</accession>
<proteinExistence type="predicted"/>
<dbReference type="GO" id="GO:0010041">
    <property type="term" value="P:response to iron(III) ion"/>
    <property type="evidence" value="ECO:0007669"/>
    <property type="project" value="TreeGrafter"/>
</dbReference>
<organism evidence="12 13">
    <name type="scientific">Mumia zhuanghuii</name>
    <dbReference type="NCBI Taxonomy" id="2585211"/>
    <lineage>
        <taxon>Bacteria</taxon>
        <taxon>Bacillati</taxon>
        <taxon>Actinomycetota</taxon>
        <taxon>Actinomycetes</taxon>
        <taxon>Propionibacteriales</taxon>
        <taxon>Nocardioidaceae</taxon>
        <taxon>Mumia</taxon>
    </lineage>
</organism>
<evidence type="ECO:0000256" key="6">
    <source>
        <dbReference type="ARBA" id="ARBA00022989"/>
    </source>
</evidence>
<dbReference type="EMBL" id="VDFQ02000001">
    <property type="protein sequence ID" value="KAA1425291.1"/>
    <property type="molecule type" value="Genomic_DNA"/>
</dbReference>
<feature type="transmembrane region" description="Helical" evidence="9">
    <location>
        <begin position="460"/>
        <end position="481"/>
    </location>
</feature>